<dbReference type="AlphaFoldDB" id="A0A3P3YG62"/>
<proteinExistence type="inferred from homology"/>
<sequence>MEVRQIMGENAMVRHAGKPVGGAHAQTKRAPLEDISNNVTTNKYAKVGEGAGNAAKQKRAVKSTTNVQPAVLPPATAMELDDIKLELEVDIAHADDPQWVAEYVGDIFDHYFATERVHSASPKYMDAQADVRPEMRRILVDWLVEVHNMFKLKQETLFLAVNILDRYLSIRQIKRTRLQLIGSTALFVACKYEEMYAPEVEDFVYVSDRAFTRDDVLLCESEFCMALGFWFSIPTPFHFAQRFVQVASFDERNALFASYLMELTLLEYSFVQYPPSVIAASAVYLTTYFDGQPWADHLVQHTRYVYQDMRTCVKEMYALLAAGKLSNSVQKKYSSKSMKRVAQIGQEVVQAQIRQHQEQEVAAAAAAATSQ</sequence>
<dbReference type="SMART" id="SM00385">
    <property type="entry name" value="CYCLIN"/>
    <property type="match status" value="2"/>
</dbReference>
<keyword evidence="3" id="KW-0131">Cell cycle</keyword>
<dbReference type="SMART" id="SM01332">
    <property type="entry name" value="Cyclin_C"/>
    <property type="match status" value="1"/>
</dbReference>
<dbReference type="InterPro" id="IPR046965">
    <property type="entry name" value="Cyclin_A/B-like"/>
</dbReference>
<dbReference type="GO" id="GO:0051301">
    <property type="term" value="P:cell division"/>
    <property type="evidence" value="ECO:0007669"/>
    <property type="project" value="UniProtKB-KW"/>
</dbReference>
<keyword evidence="2 4" id="KW-0195">Cyclin</keyword>
<reference evidence="7 8" key="1">
    <citation type="submission" date="2018-03" db="EMBL/GenBank/DDBJ databases">
        <authorList>
            <person name="Fogelqvist J."/>
        </authorList>
    </citation>
    <scope>NUCLEOTIDE SEQUENCE [LARGE SCALE GENOMIC DNA]</scope>
</reference>
<name>A0A3P3YG62_PLABS</name>
<dbReference type="EMBL" id="OVEO01000011">
    <property type="protein sequence ID" value="SPQ99176.1"/>
    <property type="molecule type" value="Genomic_DNA"/>
</dbReference>
<dbReference type="FunFam" id="1.10.472.10:FF:000001">
    <property type="entry name" value="G2/mitotic-specific cyclin"/>
    <property type="match status" value="1"/>
</dbReference>
<dbReference type="InterPro" id="IPR039361">
    <property type="entry name" value="Cyclin"/>
</dbReference>
<dbReference type="PIRSF" id="PIRSF001771">
    <property type="entry name" value="Cyclin_A_B_D_E"/>
    <property type="match status" value="1"/>
</dbReference>
<dbReference type="Pfam" id="PF02984">
    <property type="entry name" value="Cyclin_C"/>
    <property type="match status" value="1"/>
</dbReference>
<accession>A0A3P3YG62</accession>
<feature type="domain" description="Cyclin-like" evidence="5">
    <location>
        <begin position="141"/>
        <end position="225"/>
    </location>
</feature>
<evidence type="ECO:0000256" key="4">
    <source>
        <dbReference type="RuleBase" id="RU000383"/>
    </source>
</evidence>
<feature type="domain" description="Cyclin C-terminal" evidence="6">
    <location>
        <begin position="234"/>
        <end position="347"/>
    </location>
</feature>
<organism evidence="7 8">
    <name type="scientific">Plasmodiophora brassicae</name>
    <name type="common">Clubroot disease agent</name>
    <dbReference type="NCBI Taxonomy" id="37360"/>
    <lineage>
        <taxon>Eukaryota</taxon>
        <taxon>Sar</taxon>
        <taxon>Rhizaria</taxon>
        <taxon>Endomyxa</taxon>
        <taxon>Phytomyxea</taxon>
        <taxon>Plasmodiophorida</taxon>
        <taxon>Plasmodiophoridae</taxon>
        <taxon>Plasmodiophora</taxon>
    </lineage>
</organism>
<dbReference type="Pfam" id="PF00134">
    <property type="entry name" value="Cyclin_N"/>
    <property type="match status" value="1"/>
</dbReference>
<dbReference type="InterPro" id="IPR006671">
    <property type="entry name" value="Cyclin_N"/>
</dbReference>
<keyword evidence="1" id="KW-0132">Cell division</keyword>
<evidence type="ECO:0000313" key="8">
    <source>
        <dbReference type="Proteomes" id="UP000290189"/>
    </source>
</evidence>
<evidence type="ECO:0000259" key="6">
    <source>
        <dbReference type="SMART" id="SM01332"/>
    </source>
</evidence>
<protein>
    <submittedName>
        <fullName evidence="7">Uncharacterized protein</fullName>
    </submittedName>
</protein>
<dbReference type="InterPro" id="IPR013763">
    <property type="entry name" value="Cyclin-like_dom"/>
</dbReference>
<dbReference type="CDD" id="cd20507">
    <property type="entry name" value="CYCLIN_CCNB1-like_rpt1"/>
    <property type="match status" value="1"/>
</dbReference>
<feature type="domain" description="Cyclin-like" evidence="5">
    <location>
        <begin position="238"/>
        <end position="318"/>
    </location>
</feature>
<dbReference type="Proteomes" id="UP000290189">
    <property type="component" value="Unassembled WGS sequence"/>
</dbReference>
<gene>
    <name evidence="7" type="ORF">PLBR_LOCUS6391</name>
</gene>
<dbReference type="GO" id="GO:0016538">
    <property type="term" value="F:cyclin-dependent protein serine/threonine kinase regulator activity"/>
    <property type="evidence" value="ECO:0007669"/>
    <property type="project" value="InterPro"/>
</dbReference>
<dbReference type="SUPFAM" id="SSF47954">
    <property type="entry name" value="Cyclin-like"/>
    <property type="match status" value="2"/>
</dbReference>
<evidence type="ECO:0000256" key="1">
    <source>
        <dbReference type="ARBA" id="ARBA00022618"/>
    </source>
</evidence>
<dbReference type="InterPro" id="IPR048258">
    <property type="entry name" value="Cyclins_cyclin-box"/>
</dbReference>
<geneLocation type="mitochondrion" evidence="7"/>
<dbReference type="PROSITE" id="PS00292">
    <property type="entry name" value="CYCLINS"/>
    <property type="match status" value="1"/>
</dbReference>
<dbReference type="InterPro" id="IPR036915">
    <property type="entry name" value="Cyclin-like_sf"/>
</dbReference>
<dbReference type="PANTHER" id="PTHR10177">
    <property type="entry name" value="CYCLINS"/>
    <property type="match status" value="1"/>
</dbReference>
<comment type="similarity">
    <text evidence="4">Belongs to the cyclin family.</text>
</comment>
<dbReference type="Gene3D" id="1.10.472.10">
    <property type="entry name" value="Cyclin-like"/>
    <property type="match status" value="2"/>
</dbReference>
<dbReference type="GO" id="GO:0044772">
    <property type="term" value="P:mitotic cell cycle phase transition"/>
    <property type="evidence" value="ECO:0007669"/>
    <property type="project" value="InterPro"/>
</dbReference>
<evidence type="ECO:0000313" key="7">
    <source>
        <dbReference type="EMBL" id="SPQ99176.1"/>
    </source>
</evidence>
<dbReference type="InterPro" id="IPR004367">
    <property type="entry name" value="Cyclin_C-dom"/>
</dbReference>
<evidence type="ECO:0000259" key="5">
    <source>
        <dbReference type="SMART" id="SM00385"/>
    </source>
</evidence>
<keyword evidence="7" id="KW-0496">Mitochondrion</keyword>
<evidence type="ECO:0000256" key="2">
    <source>
        <dbReference type="ARBA" id="ARBA00023127"/>
    </source>
</evidence>
<evidence type="ECO:0000256" key="3">
    <source>
        <dbReference type="ARBA" id="ARBA00023306"/>
    </source>
</evidence>